<feature type="region of interest" description="Disordered" evidence="1">
    <location>
        <begin position="166"/>
        <end position="185"/>
    </location>
</feature>
<reference evidence="3" key="1">
    <citation type="submission" date="2018-08" db="EMBL/GenBank/DDBJ databases">
        <authorList>
            <person name="Cornetti L."/>
        </authorList>
    </citation>
    <scope>NUCLEOTIDE SEQUENCE</scope>
    <source>
        <strain evidence="3">FI-G-95-1_INB4-1</strain>
    </source>
</reference>
<feature type="region of interest" description="Disordered" evidence="1">
    <location>
        <begin position="267"/>
        <end position="288"/>
    </location>
</feature>
<dbReference type="InterPro" id="IPR044852">
    <property type="entry name" value="WBP2-like"/>
</dbReference>
<dbReference type="GO" id="GO:0031490">
    <property type="term" value="F:chromatin DNA binding"/>
    <property type="evidence" value="ECO:0007669"/>
    <property type="project" value="TreeGrafter"/>
</dbReference>
<evidence type="ECO:0000256" key="2">
    <source>
        <dbReference type="SAM" id="SignalP"/>
    </source>
</evidence>
<dbReference type="SUPFAM" id="SSF50729">
    <property type="entry name" value="PH domain-like"/>
    <property type="match status" value="1"/>
</dbReference>
<evidence type="ECO:0000256" key="1">
    <source>
        <dbReference type="SAM" id="MobiDB-lite"/>
    </source>
</evidence>
<proteinExistence type="evidence at transcript level"/>
<dbReference type="PANTHER" id="PTHR31606:SF1">
    <property type="entry name" value="WW DOMAIN BINDING PROTEIN 2, ISOFORM E"/>
    <property type="match status" value="1"/>
</dbReference>
<dbReference type="AlphaFoldDB" id="A0A4Y7M7L1"/>
<protein>
    <submittedName>
        <fullName evidence="3">EOG090X0ADZ</fullName>
    </submittedName>
</protein>
<gene>
    <name evidence="3" type="primary">EOG090X0ADZ</name>
</gene>
<dbReference type="PANTHER" id="PTHR31606">
    <property type="entry name" value="WW DOMAIN BINDING PROTEIN 2, ISOFORM E"/>
    <property type="match status" value="1"/>
</dbReference>
<keyword evidence="2" id="KW-0732">Signal</keyword>
<dbReference type="CDD" id="cd13214">
    <property type="entry name" value="PH-GRAM_WBP2"/>
    <property type="match status" value="1"/>
</dbReference>
<dbReference type="GO" id="GO:0005634">
    <property type="term" value="C:nucleus"/>
    <property type="evidence" value="ECO:0007669"/>
    <property type="project" value="TreeGrafter"/>
</dbReference>
<evidence type="ECO:0000313" key="3">
    <source>
        <dbReference type="EMBL" id="SVE76544.1"/>
    </source>
</evidence>
<feature type="chain" id="PRO_5021208614" evidence="2">
    <location>
        <begin position="21"/>
        <end position="288"/>
    </location>
</feature>
<organism evidence="3">
    <name type="scientific">Daphnia longispina</name>
    <dbReference type="NCBI Taxonomy" id="42846"/>
    <lineage>
        <taxon>Eukaryota</taxon>
        <taxon>Metazoa</taxon>
        <taxon>Ecdysozoa</taxon>
        <taxon>Arthropoda</taxon>
        <taxon>Crustacea</taxon>
        <taxon>Branchiopoda</taxon>
        <taxon>Diplostraca</taxon>
        <taxon>Cladocera</taxon>
        <taxon>Anomopoda</taxon>
        <taxon>Daphniidae</taxon>
        <taxon>Daphnia</taxon>
    </lineage>
</organism>
<name>A0A4Y7M7L1_9CRUS</name>
<dbReference type="EMBL" id="LR006925">
    <property type="protein sequence ID" value="SVE76544.1"/>
    <property type="molecule type" value="mRNA"/>
</dbReference>
<sequence length="288" mass="31837">MKLQVWVMILAVFIICEAAAKPKMKDEPQNEHLSSEVEKLQDVPHLRNEEADKSQMNKMERKIQGKKAKPAYWHASIAYYPPCPKGQFHSNKIGADYSKCVELEQPMFGANYIKGKVRAQPNGGWVGEVKFKLHFKHGGAIEYGQAMLQAAGISTFLKSLTKRNHQFSDEPPAYQPPSGPWHDAPPQNYAPPNGGYYGWVPPPSNAFPNAPPANSVYMTDMPPPYPGLYPGNAGNGYTPSSNDAKAAEAAASGTAYYDPNTHYAYVPPAYSNEAPPPSYEESKDKKFK</sequence>
<feature type="signal peptide" evidence="2">
    <location>
        <begin position="1"/>
        <end position="20"/>
    </location>
</feature>
<accession>A0A4Y7M7L1</accession>
<dbReference type="GO" id="GO:0003713">
    <property type="term" value="F:transcription coactivator activity"/>
    <property type="evidence" value="ECO:0007669"/>
    <property type="project" value="InterPro"/>
</dbReference>